<name>A0A941B527_9ACTN</name>
<evidence type="ECO:0000313" key="2">
    <source>
        <dbReference type="EMBL" id="MBQ0847766.1"/>
    </source>
</evidence>
<organism evidence="2 3">
    <name type="scientific">Streptomyces liliiviolaceus</name>
    <dbReference type="NCBI Taxonomy" id="2823109"/>
    <lineage>
        <taxon>Bacteria</taxon>
        <taxon>Bacillati</taxon>
        <taxon>Actinomycetota</taxon>
        <taxon>Actinomycetes</taxon>
        <taxon>Kitasatosporales</taxon>
        <taxon>Streptomycetaceae</taxon>
        <taxon>Streptomyces</taxon>
    </lineage>
</organism>
<dbReference type="Pfam" id="PF04149">
    <property type="entry name" value="DUF397"/>
    <property type="match status" value="1"/>
</dbReference>
<keyword evidence="3" id="KW-1185">Reference proteome</keyword>
<feature type="domain" description="DUF397" evidence="1">
    <location>
        <begin position="9"/>
        <end position="58"/>
    </location>
</feature>
<protein>
    <submittedName>
        <fullName evidence="2">DUF397 domain-containing protein</fullName>
    </submittedName>
</protein>
<dbReference type="Proteomes" id="UP000677413">
    <property type="component" value="Unassembled WGS sequence"/>
</dbReference>
<gene>
    <name evidence="2" type="ORF">J8N05_05995</name>
</gene>
<comment type="caution">
    <text evidence="2">The sequence shown here is derived from an EMBL/GenBank/DDBJ whole genome shotgun (WGS) entry which is preliminary data.</text>
</comment>
<reference evidence="2 3" key="1">
    <citation type="submission" date="2021-04" db="EMBL/GenBank/DDBJ databases">
        <authorList>
            <person name="Tang X."/>
            <person name="Zhou X."/>
            <person name="Chen X."/>
            <person name="Cernava T."/>
            <person name="Zhang C."/>
        </authorList>
    </citation>
    <scope>NUCLEOTIDE SEQUENCE [LARGE SCALE GENOMIC DNA]</scope>
    <source>
        <strain evidence="2 3">BH-SS-21</strain>
    </source>
</reference>
<evidence type="ECO:0000259" key="1">
    <source>
        <dbReference type="Pfam" id="PF04149"/>
    </source>
</evidence>
<dbReference type="InterPro" id="IPR007278">
    <property type="entry name" value="DUF397"/>
</dbReference>
<dbReference type="EMBL" id="JAGPYQ010000001">
    <property type="protein sequence ID" value="MBQ0847766.1"/>
    <property type="molecule type" value="Genomic_DNA"/>
</dbReference>
<dbReference type="RefSeq" id="WP_210881416.1">
    <property type="nucleotide sequence ID" value="NZ_JAGPYQ010000001.1"/>
</dbReference>
<accession>A0A941B527</accession>
<evidence type="ECO:0000313" key="3">
    <source>
        <dbReference type="Proteomes" id="UP000677413"/>
    </source>
</evidence>
<proteinExistence type="predicted"/>
<dbReference type="AlphaFoldDB" id="A0A941B527"/>
<sequence length="68" mass="7070">MGLDDAEVRWLRSSASVEGNCVEVAATGGIAVRDSNDPDGASVGFSAYAWRSFLSGLKDCDTSPRASS</sequence>